<keyword evidence="9" id="KW-0472">Membrane</keyword>
<dbReference type="SMART" id="SM00448">
    <property type="entry name" value="REC"/>
    <property type="match status" value="1"/>
</dbReference>
<evidence type="ECO:0000259" key="12">
    <source>
        <dbReference type="PROSITE" id="PS50112"/>
    </source>
</evidence>
<dbReference type="GO" id="GO:0009927">
    <property type="term" value="F:histidine phosphotransfer kinase activity"/>
    <property type="evidence" value="ECO:0007669"/>
    <property type="project" value="TreeGrafter"/>
</dbReference>
<proteinExistence type="predicted"/>
<evidence type="ECO:0000256" key="1">
    <source>
        <dbReference type="ARBA" id="ARBA00000085"/>
    </source>
</evidence>
<dbReference type="Gene3D" id="3.30.450.20">
    <property type="entry name" value="PAS domain"/>
    <property type="match status" value="1"/>
</dbReference>
<dbReference type="Pfam" id="PF02518">
    <property type="entry name" value="HATPase_c"/>
    <property type="match status" value="1"/>
</dbReference>
<dbReference type="Pfam" id="PF08448">
    <property type="entry name" value="PAS_4"/>
    <property type="match status" value="1"/>
</dbReference>
<evidence type="ECO:0000313" key="13">
    <source>
        <dbReference type="EMBL" id="KAA5838610.1"/>
    </source>
</evidence>
<dbReference type="InterPro" id="IPR001638">
    <property type="entry name" value="Solute-binding_3/MltF_N"/>
</dbReference>
<dbReference type="FunFam" id="3.30.565.10:FF:000010">
    <property type="entry name" value="Sensor histidine kinase RcsC"/>
    <property type="match status" value="1"/>
</dbReference>
<comment type="catalytic activity">
    <reaction evidence="1">
        <text>ATP + protein L-histidine = ADP + protein N-phospho-L-histidine.</text>
        <dbReference type="EC" id="2.7.13.3"/>
    </reaction>
</comment>
<keyword evidence="9" id="KW-0812">Transmembrane</keyword>
<dbReference type="InterPro" id="IPR036890">
    <property type="entry name" value="HATPase_C_sf"/>
</dbReference>
<dbReference type="SMART" id="SM00091">
    <property type="entry name" value="PAS"/>
    <property type="match status" value="1"/>
</dbReference>
<feature type="domain" description="Histidine kinase" evidence="10">
    <location>
        <begin position="708"/>
        <end position="927"/>
    </location>
</feature>
<dbReference type="SUPFAM" id="SSF52172">
    <property type="entry name" value="CheY-like"/>
    <property type="match status" value="1"/>
</dbReference>
<evidence type="ECO:0000256" key="8">
    <source>
        <dbReference type="PROSITE-ProRule" id="PRU00169"/>
    </source>
</evidence>
<name>A0AB34BZ42_9PSED</name>
<dbReference type="GO" id="GO:0005886">
    <property type="term" value="C:plasma membrane"/>
    <property type="evidence" value="ECO:0007669"/>
    <property type="project" value="TreeGrafter"/>
</dbReference>
<dbReference type="SUPFAM" id="SSF55874">
    <property type="entry name" value="ATPase domain of HSP90 chaperone/DNA topoisomerase II/histidine kinase"/>
    <property type="match status" value="1"/>
</dbReference>
<feature type="modified residue" description="4-aspartylphosphate" evidence="8">
    <location>
        <position position="997"/>
    </location>
</feature>
<keyword evidence="7" id="KW-0902">Two-component regulatory system</keyword>
<sequence length="1199" mass="133244">MPNPPAGLPRLILWITLLLTSVASLGAAEPEPEPAPLSLATLMAMRQTLPPRPLRVAEVSASNEQPEPRGNDVLNQITNDYLEHISQFLELPIQRVPYPSVDSAIAALIAGDIDLMPRATEYERKQSGFVYSKPYLDNEPIIVGRIADKDLSPDLAGKRVLVPAYYVQAETVGKAYPKAELIVINSIVEGLQRLSDGGADALIGDQLRTNFYMRSLANLKLQNKYVANLPAMGFSFAVRGHEDNLVPLINAALKTVSRERKQEILQHWERSPWLFAPTDSFALNSAEDSWLKRLPSLNLIAHEIPNYLYRKDDGQWAGLAFNVLRSLADDYQLQLNIIDSQSPDIDRQRLERDEAQIALSLAPTPVRQKRLLFSDGFGTDYWAFITREGASSPSSLAALGGRRLALAAGHPLQPLLQSRYPSIELVLTDYYSQAVHLVEQGMVDATLNSAADAQLLDNPRLRAGKQFQAQAEPLVFAVSAKHPELLSILNKLLYSLKTSDGNQDRISIQARPATKGSLWAYLPSWVWQSAALVLVLVLLSFYWNWRLRIQIRQRRVAQNQLKDQLAFQFALLNGLPIPLYVRDLQGRLSTCNHAYEQFFGRSLDEMRGTTPQEQGIAPRALALDLEEQHQRLLDNRQSQFLDSVIEVDGQAHHIYQWLVPFYTALGKQQGLLGGWIDISVRKHLEHKLLEAQQQAIDASAAKSQFLATMSHELRTPLNAMVGLLELETSGASTPSQNLSIAQQSAQSMIDLIGNILDLDKVETGQMELVPSPTDLDQLLANCLELFAVQAREKHLELKLQHRLPPERRYQVDALRLTQILHNLLSNGLKFTNQGWVELSVQELDSGPRQSRLMFHVSDTGIGIAEDQQPQIFAPYQQAHAEIAHLHGGSGLGLSICKQLVELMGGSIRLASAPGQGCRVSFELTLPWQPDEDEPQHALQGATAVAGLNVLIVDDVSTNGLVLEQQLLRLGHRGTYVSNGKAALQAWEQGHFDVLVTDCNMPHMDGYALARSVRAAEQARGLPRIPIIGYTARALADEKQRCQAAGMDDLMIKPIVLERLREILGKLKAPGLSSSSLNAPLTPPPAPAPDEEAAATFDLTYLEGFQSDPQLKERLLQELRRNLEQERELLSAPLPDTPEFLEQWVHRVSGLACTVDSPALMRACLDLQRAARGSEQDLEAQRHAVLSVIERMLRDIERHA</sequence>
<dbReference type="InterPro" id="IPR013656">
    <property type="entry name" value="PAS_4"/>
</dbReference>
<dbReference type="InterPro" id="IPR000014">
    <property type="entry name" value="PAS"/>
</dbReference>
<dbReference type="SUPFAM" id="SSF55785">
    <property type="entry name" value="PYP-like sensor domain (PAS domain)"/>
    <property type="match status" value="1"/>
</dbReference>
<dbReference type="EMBL" id="VWPC01000025">
    <property type="protein sequence ID" value="KAA5838610.1"/>
    <property type="molecule type" value="Genomic_DNA"/>
</dbReference>
<evidence type="ECO:0000256" key="9">
    <source>
        <dbReference type="SAM" id="Phobius"/>
    </source>
</evidence>
<dbReference type="CDD" id="cd13705">
    <property type="entry name" value="PBP2_BvgS_D1"/>
    <property type="match status" value="1"/>
</dbReference>
<dbReference type="NCBIfam" id="TIGR00229">
    <property type="entry name" value="sensory_box"/>
    <property type="match status" value="1"/>
</dbReference>
<dbReference type="SUPFAM" id="SSF47384">
    <property type="entry name" value="Homodimeric domain of signal transducing histidine kinase"/>
    <property type="match status" value="1"/>
</dbReference>
<dbReference type="PRINTS" id="PR00344">
    <property type="entry name" value="BCTRLSENSOR"/>
</dbReference>
<reference evidence="13 14" key="1">
    <citation type="submission" date="2019-09" db="EMBL/GenBank/DDBJ databases">
        <authorList>
            <person name="Vacheron J."/>
            <person name="Dubost A."/>
            <person name="Prigent-Combaret C."/>
            <person name="Muller D."/>
        </authorList>
    </citation>
    <scope>NUCLEOTIDE SEQUENCE [LARGE SCALE GENOMIC DNA]</scope>
    <source>
        <strain evidence="13 14">JV497</strain>
    </source>
</reference>
<dbReference type="RefSeq" id="WP_150052842.1">
    <property type="nucleotide sequence ID" value="NZ_VWPC01000025.1"/>
</dbReference>
<dbReference type="Gene3D" id="3.40.50.2300">
    <property type="match status" value="1"/>
</dbReference>
<dbReference type="PANTHER" id="PTHR43047">
    <property type="entry name" value="TWO-COMPONENT HISTIDINE PROTEIN KINASE"/>
    <property type="match status" value="1"/>
</dbReference>
<evidence type="ECO:0000259" key="11">
    <source>
        <dbReference type="PROSITE" id="PS50110"/>
    </source>
</evidence>
<keyword evidence="9" id="KW-1133">Transmembrane helix</keyword>
<keyword evidence="5" id="KW-0732">Signal</keyword>
<dbReference type="InterPro" id="IPR011006">
    <property type="entry name" value="CheY-like_superfamily"/>
</dbReference>
<dbReference type="Pfam" id="PF00497">
    <property type="entry name" value="SBP_bac_3"/>
    <property type="match status" value="1"/>
</dbReference>
<dbReference type="InterPro" id="IPR036641">
    <property type="entry name" value="HPT_dom_sf"/>
</dbReference>
<keyword evidence="6" id="KW-0418">Kinase</keyword>
<dbReference type="CDD" id="cd00130">
    <property type="entry name" value="PAS"/>
    <property type="match status" value="1"/>
</dbReference>
<evidence type="ECO:0000256" key="3">
    <source>
        <dbReference type="ARBA" id="ARBA00022553"/>
    </source>
</evidence>
<evidence type="ECO:0000256" key="2">
    <source>
        <dbReference type="ARBA" id="ARBA00012438"/>
    </source>
</evidence>
<feature type="domain" description="Response regulatory" evidence="11">
    <location>
        <begin position="948"/>
        <end position="1067"/>
    </location>
</feature>
<evidence type="ECO:0000256" key="5">
    <source>
        <dbReference type="ARBA" id="ARBA00022729"/>
    </source>
</evidence>
<feature type="domain" description="PAS" evidence="12">
    <location>
        <begin position="571"/>
        <end position="608"/>
    </location>
</feature>
<gene>
    <name evidence="13" type="ORF">F2A38_25455</name>
</gene>
<dbReference type="Proteomes" id="UP000323924">
    <property type="component" value="Unassembled WGS sequence"/>
</dbReference>
<protein>
    <recommendedName>
        <fullName evidence="2">histidine kinase</fullName>
        <ecNumber evidence="2">2.7.13.3</ecNumber>
    </recommendedName>
</protein>
<feature type="transmembrane region" description="Helical" evidence="9">
    <location>
        <begin position="565"/>
        <end position="581"/>
    </location>
</feature>
<dbReference type="Gene3D" id="1.10.287.130">
    <property type="match status" value="1"/>
</dbReference>
<dbReference type="InterPro" id="IPR049870">
    <property type="entry name" value="BvgS-like_periplasmic1"/>
</dbReference>
<dbReference type="InterPro" id="IPR005467">
    <property type="entry name" value="His_kinase_dom"/>
</dbReference>
<dbReference type="Gene3D" id="3.40.190.10">
    <property type="entry name" value="Periplasmic binding protein-like II"/>
    <property type="match status" value="4"/>
</dbReference>
<dbReference type="Pfam" id="PF00072">
    <property type="entry name" value="Response_reg"/>
    <property type="match status" value="1"/>
</dbReference>
<dbReference type="SUPFAM" id="SSF53850">
    <property type="entry name" value="Periplasmic binding protein-like II"/>
    <property type="match status" value="2"/>
</dbReference>
<dbReference type="CDD" id="cd17546">
    <property type="entry name" value="REC_hyHK_CKI1_RcsC-like"/>
    <property type="match status" value="1"/>
</dbReference>
<dbReference type="InterPro" id="IPR004358">
    <property type="entry name" value="Sig_transdc_His_kin-like_C"/>
</dbReference>
<evidence type="ECO:0000259" key="10">
    <source>
        <dbReference type="PROSITE" id="PS50109"/>
    </source>
</evidence>
<dbReference type="InterPro" id="IPR036097">
    <property type="entry name" value="HisK_dim/P_sf"/>
</dbReference>
<dbReference type="CDD" id="cd00082">
    <property type="entry name" value="HisKA"/>
    <property type="match status" value="1"/>
</dbReference>
<dbReference type="AlphaFoldDB" id="A0AB34BZ42"/>
<dbReference type="PANTHER" id="PTHR43047:SF72">
    <property type="entry name" value="OSMOSENSING HISTIDINE PROTEIN KINASE SLN1"/>
    <property type="match status" value="1"/>
</dbReference>
<dbReference type="InterPro" id="IPR035965">
    <property type="entry name" value="PAS-like_dom_sf"/>
</dbReference>
<dbReference type="Pfam" id="PF00512">
    <property type="entry name" value="HisKA"/>
    <property type="match status" value="1"/>
</dbReference>
<dbReference type="SMART" id="SM00388">
    <property type="entry name" value="HisKA"/>
    <property type="match status" value="1"/>
</dbReference>
<dbReference type="EC" id="2.7.13.3" evidence="2"/>
<dbReference type="InterPro" id="IPR003594">
    <property type="entry name" value="HATPase_dom"/>
</dbReference>
<dbReference type="SMART" id="SM00062">
    <property type="entry name" value="PBPb"/>
    <property type="match status" value="2"/>
</dbReference>
<keyword evidence="3 8" id="KW-0597">Phosphoprotein</keyword>
<evidence type="ECO:0000256" key="7">
    <source>
        <dbReference type="ARBA" id="ARBA00023012"/>
    </source>
</evidence>
<comment type="caution">
    <text evidence="13">The sequence shown here is derived from an EMBL/GenBank/DDBJ whole genome shotgun (WGS) entry which is preliminary data.</text>
</comment>
<dbReference type="InterPro" id="IPR003661">
    <property type="entry name" value="HisK_dim/P_dom"/>
</dbReference>
<dbReference type="Gene3D" id="3.30.565.10">
    <property type="entry name" value="Histidine kinase-like ATPase, C-terminal domain"/>
    <property type="match status" value="1"/>
</dbReference>
<dbReference type="InterPro" id="IPR001789">
    <property type="entry name" value="Sig_transdc_resp-reg_receiver"/>
</dbReference>
<dbReference type="GO" id="GO:0000155">
    <property type="term" value="F:phosphorelay sensor kinase activity"/>
    <property type="evidence" value="ECO:0007669"/>
    <property type="project" value="InterPro"/>
</dbReference>
<dbReference type="PROSITE" id="PS50109">
    <property type="entry name" value="HIS_KIN"/>
    <property type="match status" value="1"/>
</dbReference>
<evidence type="ECO:0000256" key="4">
    <source>
        <dbReference type="ARBA" id="ARBA00022679"/>
    </source>
</evidence>
<evidence type="ECO:0000313" key="14">
    <source>
        <dbReference type="Proteomes" id="UP000323924"/>
    </source>
</evidence>
<dbReference type="PROSITE" id="PS50110">
    <property type="entry name" value="RESPONSE_REGULATORY"/>
    <property type="match status" value="1"/>
</dbReference>
<accession>A0AB34BZ42</accession>
<dbReference type="SMART" id="SM00387">
    <property type="entry name" value="HATPase_c"/>
    <property type="match status" value="1"/>
</dbReference>
<organism evidence="13 14">
    <name type="scientific">Pseudomonas chlororaphis</name>
    <dbReference type="NCBI Taxonomy" id="587753"/>
    <lineage>
        <taxon>Bacteria</taxon>
        <taxon>Pseudomonadati</taxon>
        <taxon>Pseudomonadota</taxon>
        <taxon>Gammaproteobacteria</taxon>
        <taxon>Pseudomonadales</taxon>
        <taxon>Pseudomonadaceae</taxon>
        <taxon>Pseudomonas</taxon>
    </lineage>
</organism>
<dbReference type="PROSITE" id="PS50112">
    <property type="entry name" value="PAS"/>
    <property type="match status" value="1"/>
</dbReference>
<evidence type="ECO:0000256" key="6">
    <source>
        <dbReference type="ARBA" id="ARBA00022777"/>
    </source>
</evidence>
<dbReference type="Gene3D" id="1.20.120.160">
    <property type="entry name" value="HPT domain"/>
    <property type="match status" value="1"/>
</dbReference>
<dbReference type="CDD" id="cd16922">
    <property type="entry name" value="HATPase_EvgS-ArcB-TorS-like"/>
    <property type="match status" value="1"/>
</dbReference>
<keyword evidence="4" id="KW-0808">Transferase</keyword>
<dbReference type="SUPFAM" id="SSF47226">
    <property type="entry name" value="Histidine-containing phosphotransfer domain, HPT domain"/>
    <property type="match status" value="1"/>
</dbReference>
<feature type="transmembrane region" description="Helical" evidence="9">
    <location>
        <begin position="525"/>
        <end position="545"/>
    </location>
</feature>